<name>A0A8J7C9N7_9CYAN</name>
<dbReference type="PANTHER" id="PTHR30582">
    <property type="entry name" value="L,D-TRANSPEPTIDASE"/>
    <property type="match status" value="1"/>
</dbReference>
<evidence type="ECO:0000259" key="11">
    <source>
        <dbReference type="PROSITE" id="PS52029"/>
    </source>
</evidence>
<dbReference type="AlphaFoldDB" id="A0A8J7C9N7"/>
<keyword evidence="6 9" id="KW-0133">Cell shape</keyword>
<dbReference type="Gene3D" id="2.40.440.10">
    <property type="entry name" value="L,D-transpeptidase catalytic domain-like"/>
    <property type="match status" value="1"/>
</dbReference>
<keyword evidence="13" id="KW-1185">Reference proteome</keyword>
<dbReference type="UniPathway" id="UPA00219"/>
<accession>A0A8J7C9N7</accession>
<dbReference type="SUPFAM" id="SSF141523">
    <property type="entry name" value="L,D-transpeptidase catalytic domain-like"/>
    <property type="match status" value="1"/>
</dbReference>
<evidence type="ECO:0000256" key="8">
    <source>
        <dbReference type="ARBA" id="ARBA00023316"/>
    </source>
</evidence>
<evidence type="ECO:0000313" key="12">
    <source>
        <dbReference type="EMBL" id="MBD2776161.1"/>
    </source>
</evidence>
<reference evidence="12" key="1">
    <citation type="submission" date="2020-09" db="EMBL/GenBank/DDBJ databases">
        <title>Iningainema tapete sp. nov. (Scytonemataceae, Cyanobacteria) from greenhouses in central Florida (USA) produces two types of nodularin with biosynthetic potential for microcystin-LR and anabaenopeptins.</title>
        <authorList>
            <person name="Berthold D.E."/>
            <person name="Lefler F.W."/>
            <person name="Huang I.-S."/>
            <person name="Abdulla H."/>
            <person name="Zimba P.V."/>
            <person name="Laughinghouse H.D. IV."/>
        </authorList>
    </citation>
    <scope>NUCLEOTIDE SEQUENCE</scope>
    <source>
        <strain evidence="12">BLCCT55</strain>
    </source>
</reference>
<dbReference type="GO" id="GO:0005576">
    <property type="term" value="C:extracellular region"/>
    <property type="evidence" value="ECO:0007669"/>
    <property type="project" value="TreeGrafter"/>
</dbReference>
<dbReference type="CDD" id="cd16913">
    <property type="entry name" value="YkuD_like"/>
    <property type="match status" value="1"/>
</dbReference>
<keyword evidence="8 9" id="KW-0961">Cell wall biogenesis/degradation</keyword>
<dbReference type="GO" id="GO:0071972">
    <property type="term" value="F:peptidoglycan L,D-transpeptidase activity"/>
    <property type="evidence" value="ECO:0007669"/>
    <property type="project" value="TreeGrafter"/>
</dbReference>
<proteinExistence type="inferred from homology"/>
<feature type="active site" description="Proton donor/acceptor" evidence="9">
    <location>
        <position position="143"/>
    </location>
</feature>
<dbReference type="InterPro" id="IPR038063">
    <property type="entry name" value="Transpep_catalytic_dom"/>
</dbReference>
<dbReference type="EMBL" id="JACXAE010000088">
    <property type="protein sequence ID" value="MBD2776161.1"/>
    <property type="molecule type" value="Genomic_DNA"/>
</dbReference>
<feature type="chain" id="PRO_5035157211" evidence="10">
    <location>
        <begin position="29"/>
        <end position="184"/>
    </location>
</feature>
<evidence type="ECO:0000256" key="1">
    <source>
        <dbReference type="ARBA" id="ARBA00004752"/>
    </source>
</evidence>
<comment type="pathway">
    <text evidence="1 9">Cell wall biogenesis; peptidoglycan biosynthesis.</text>
</comment>
<evidence type="ECO:0000256" key="5">
    <source>
        <dbReference type="ARBA" id="ARBA00022801"/>
    </source>
</evidence>
<dbReference type="GO" id="GO:0016757">
    <property type="term" value="F:glycosyltransferase activity"/>
    <property type="evidence" value="ECO:0007669"/>
    <property type="project" value="UniProtKB-KW"/>
</dbReference>
<sequence length="184" mass="20951">MKFKSFSGKLFAFICFCSLYCSPEISYAADEPNISHDLWNELEIIPKKYNDLIDKLTHLKISLSRRQVTLYKGNAPIKSYAIAIGRPGWETPVGKYRVMDMMEKPTWIHPWTGEAIPGGNPENPLGNYWIGFWTNGKHWIGFHGTPNQESVGKAASHGCIRMYNKDVEELFTQVNLGTPVIVER</sequence>
<organism evidence="12 13">
    <name type="scientific">Iningainema tapete BLCC-T55</name>
    <dbReference type="NCBI Taxonomy" id="2748662"/>
    <lineage>
        <taxon>Bacteria</taxon>
        <taxon>Bacillati</taxon>
        <taxon>Cyanobacteriota</taxon>
        <taxon>Cyanophyceae</taxon>
        <taxon>Nostocales</taxon>
        <taxon>Scytonemataceae</taxon>
        <taxon>Iningainema tapete</taxon>
    </lineage>
</organism>
<evidence type="ECO:0000256" key="2">
    <source>
        <dbReference type="ARBA" id="ARBA00005992"/>
    </source>
</evidence>
<keyword evidence="7 9" id="KW-0573">Peptidoglycan synthesis</keyword>
<evidence type="ECO:0000256" key="10">
    <source>
        <dbReference type="SAM" id="SignalP"/>
    </source>
</evidence>
<evidence type="ECO:0000256" key="7">
    <source>
        <dbReference type="ARBA" id="ARBA00022984"/>
    </source>
</evidence>
<protein>
    <submittedName>
        <fullName evidence="12">L,D-transpeptidase</fullName>
    </submittedName>
</protein>
<evidence type="ECO:0000256" key="6">
    <source>
        <dbReference type="ARBA" id="ARBA00022960"/>
    </source>
</evidence>
<gene>
    <name evidence="12" type="ORF">ICL16_29910</name>
</gene>
<comment type="caution">
    <text evidence="12">The sequence shown here is derived from an EMBL/GenBank/DDBJ whole genome shotgun (WGS) entry which is preliminary data.</text>
</comment>
<comment type="similarity">
    <text evidence="2">Belongs to the YkuD family.</text>
</comment>
<dbReference type="Pfam" id="PF03734">
    <property type="entry name" value="YkuD"/>
    <property type="match status" value="1"/>
</dbReference>
<evidence type="ECO:0000313" key="13">
    <source>
        <dbReference type="Proteomes" id="UP000629098"/>
    </source>
</evidence>
<evidence type="ECO:0000256" key="3">
    <source>
        <dbReference type="ARBA" id="ARBA00022676"/>
    </source>
</evidence>
<dbReference type="GO" id="GO:0008360">
    <property type="term" value="P:regulation of cell shape"/>
    <property type="evidence" value="ECO:0007669"/>
    <property type="project" value="UniProtKB-UniRule"/>
</dbReference>
<dbReference type="PROSITE" id="PS52029">
    <property type="entry name" value="LD_TPASE"/>
    <property type="match status" value="1"/>
</dbReference>
<keyword evidence="10" id="KW-0732">Signal</keyword>
<keyword evidence="5" id="KW-0378">Hydrolase</keyword>
<feature type="signal peptide" evidence="10">
    <location>
        <begin position="1"/>
        <end position="28"/>
    </location>
</feature>
<feature type="domain" description="L,D-TPase catalytic" evidence="11">
    <location>
        <begin position="57"/>
        <end position="183"/>
    </location>
</feature>
<keyword evidence="4" id="KW-0808">Transferase</keyword>
<dbReference type="GO" id="GO:0018104">
    <property type="term" value="P:peptidoglycan-protein cross-linking"/>
    <property type="evidence" value="ECO:0007669"/>
    <property type="project" value="TreeGrafter"/>
</dbReference>
<dbReference type="PANTHER" id="PTHR30582:SF24">
    <property type="entry name" value="L,D-TRANSPEPTIDASE ERFK_SRFK-RELATED"/>
    <property type="match status" value="1"/>
</dbReference>
<evidence type="ECO:0000256" key="4">
    <source>
        <dbReference type="ARBA" id="ARBA00022679"/>
    </source>
</evidence>
<dbReference type="InterPro" id="IPR050979">
    <property type="entry name" value="LD-transpeptidase"/>
</dbReference>
<keyword evidence="3" id="KW-0328">Glycosyltransferase</keyword>
<dbReference type="Proteomes" id="UP000629098">
    <property type="component" value="Unassembled WGS sequence"/>
</dbReference>
<dbReference type="GO" id="GO:0071555">
    <property type="term" value="P:cell wall organization"/>
    <property type="evidence" value="ECO:0007669"/>
    <property type="project" value="UniProtKB-UniRule"/>
</dbReference>
<dbReference type="RefSeq" id="WP_190835235.1">
    <property type="nucleotide sequence ID" value="NZ_CAWPPI010000088.1"/>
</dbReference>
<feature type="active site" description="Nucleophile" evidence="9">
    <location>
        <position position="159"/>
    </location>
</feature>
<evidence type="ECO:0000256" key="9">
    <source>
        <dbReference type="PROSITE-ProRule" id="PRU01373"/>
    </source>
</evidence>
<dbReference type="InterPro" id="IPR005490">
    <property type="entry name" value="LD_TPept_cat_dom"/>
</dbReference>